<evidence type="ECO:0000256" key="4">
    <source>
        <dbReference type="SAM" id="MobiDB-lite"/>
    </source>
</evidence>
<dbReference type="Gene3D" id="2.30.42.10">
    <property type="match status" value="1"/>
</dbReference>
<feature type="region of interest" description="Disordered" evidence="4">
    <location>
        <begin position="76"/>
        <end position="110"/>
    </location>
</feature>
<dbReference type="InterPro" id="IPR051201">
    <property type="entry name" value="Chloro_Bact_Ser_Proteases"/>
</dbReference>
<evidence type="ECO:0000256" key="2">
    <source>
        <dbReference type="ARBA" id="ARBA00022670"/>
    </source>
</evidence>
<evidence type="ECO:0000259" key="5">
    <source>
        <dbReference type="PROSITE" id="PS50106"/>
    </source>
</evidence>
<dbReference type="SUPFAM" id="SSF50494">
    <property type="entry name" value="Trypsin-like serine proteases"/>
    <property type="match status" value="1"/>
</dbReference>
<dbReference type="PROSITE" id="PS50106">
    <property type="entry name" value="PDZ"/>
    <property type="match status" value="1"/>
</dbReference>
<feature type="compositionally biased region" description="Polar residues" evidence="4">
    <location>
        <begin position="90"/>
        <end position="104"/>
    </location>
</feature>
<dbReference type="EMBL" id="CP077302">
    <property type="protein sequence ID" value="QXB17976.1"/>
    <property type="molecule type" value="Genomic_DNA"/>
</dbReference>
<dbReference type="PRINTS" id="PR00834">
    <property type="entry name" value="PROTEASES2C"/>
</dbReference>
<feature type="region of interest" description="Disordered" evidence="4">
    <location>
        <begin position="245"/>
        <end position="268"/>
    </location>
</feature>
<organism evidence="6 7">
    <name type="scientific">Corynebacterium coyleae</name>
    <dbReference type="NCBI Taxonomy" id="53374"/>
    <lineage>
        <taxon>Bacteria</taxon>
        <taxon>Bacillati</taxon>
        <taxon>Actinomycetota</taxon>
        <taxon>Actinomycetes</taxon>
        <taxon>Mycobacteriales</taxon>
        <taxon>Corynebacteriaceae</taxon>
        <taxon>Corynebacterium</taxon>
    </lineage>
</organism>
<dbReference type="SUPFAM" id="SSF50156">
    <property type="entry name" value="PDZ domain-like"/>
    <property type="match status" value="1"/>
</dbReference>
<dbReference type="GeneID" id="92750277"/>
<dbReference type="PANTHER" id="PTHR43343">
    <property type="entry name" value="PEPTIDASE S12"/>
    <property type="match status" value="1"/>
</dbReference>
<comment type="similarity">
    <text evidence="1">Belongs to the peptidase S1C family.</text>
</comment>
<name>A0ABX8KTF8_9CORY</name>
<feature type="compositionally biased region" description="Low complexity" evidence="4">
    <location>
        <begin position="76"/>
        <end position="86"/>
    </location>
</feature>
<feature type="compositionally biased region" description="Polar residues" evidence="4">
    <location>
        <begin position="13"/>
        <end position="26"/>
    </location>
</feature>
<dbReference type="CDD" id="cd06779">
    <property type="entry name" value="cpPDZ_Deg_HtrA-like"/>
    <property type="match status" value="1"/>
</dbReference>
<accession>A0ABX8KTF8</accession>
<dbReference type="InterPro" id="IPR001478">
    <property type="entry name" value="PDZ"/>
</dbReference>
<evidence type="ECO:0000256" key="3">
    <source>
        <dbReference type="ARBA" id="ARBA00022801"/>
    </source>
</evidence>
<dbReference type="InterPro" id="IPR001940">
    <property type="entry name" value="Peptidase_S1C"/>
</dbReference>
<evidence type="ECO:0000313" key="6">
    <source>
        <dbReference type="EMBL" id="QXB17976.1"/>
    </source>
</evidence>
<feature type="domain" description="PDZ" evidence="5">
    <location>
        <begin position="318"/>
        <end position="403"/>
    </location>
</feature>
<dbReference type="Gene3D" id="2.40.10.10">
    <property type="entry name" value="Trypsin-like serine proteases"/>
    <property type="match status" value="2"/>
</dbReference>
<proteinExistence type="inferred from homology"/>
<dbReference type="Pfam" id="PF13180">
    <property type="entry name" value="PDZ_2"/>
    <property type="match status" value="1"/>
</dbReference>
<keyword evidence="7" id="KW-1185">Reference proteome</keyword>
<evidence type="ECO:0000256" key="1">
    <source>
        <dbReference type="ARBA" id="ARBA00010541"/>
    </source>
</evidence>
<dbReference type="InterPro" id="IPR036034">
    <property type="entry name" value="PDZ_sf"/>
</dbReference>
<protein>
    <submittedName>
        <fullName evidence="6">Trypsin-like peptidase domain-containing protein</fullName>
    </submittedName>
</protein>
<dbReference type="InterPro" id="IPR009003">
    <property type="entry name" value="Peptidase_S1_PA"/>
</dbReference>
<dbReference type="InterPro" id="IPR043504">
    <property type="entry name" value="Peptidase_S1_PA_chymotrypsin"/>
</dbReference>
<keyword evidence="2" id="KW-0645">Protease</keyword>
<dbReference type="Pfam" id="PF13365">
    <property type="entry name" value="Trypsin_2"/>
    <property type="match status" value="1"/>
</dbReference>
<evidence type="ECO:0000313" key="7">
    <source>
        <dbReference type="Proteomes" id="UP000683520"/>
    </source>
</evidence>
<gene>
    <name evidence="6" type="ORF">I6L55_08795</name>
</gene>
<dbReference type="Proteomes" id="UP000683520">
    <property type="component" value="Chromosome"/>
</dbReference>
<keyword evidence="3" id="KW-0378">Hydrolase</keyword>
<feature type="region of interest" description="Disordered" evidence="4">
    <location>
        <begin position="1"/>
        <end position="51"/>
    </location>
</feature>
<sequence length="417" mass="42100">MSNTRDFGEQPNDETSSFPHQTTENYDQAPYVPSGGVYTVPPQSQAPKRRAGVGTAFAVALVTGLAAGGGAGYVAGSAGSSQSVDAPSGEQAQENALENPSVSNAAEAPDGSVEKVAAQVLPSVVSIEVATRSGGAEGSGSIISSDGYVLTNHHVIAAGAQPGTEIQVTLNDGSRHRAQYVASDVNTDIGVLKIEGVDNLPVVQFGNSNDLRVGQQVVAVGSPLGLSATVTSGIVSALNRPVRASQGGGESSLMDGIQTDAAINPGNSGGPLVDMNGNLIGMNSAIASLSQSSFGGESSGGSIGLGFSIPSNFAKRVADQLIRNGEATQPMLGVQVSIAQAITGGAVVAAVEPDSPAEQAGLKRGDVITRLNDRLIDSADALIAATRSQDFGQTVTLQVERQGEGEPIPVEVTLSTE</sequence>
<dbReference type="RefSeq" id="WP_092101915.1">
    <property type="nucleotide sequence ID" value="NZ_CP047198.1"/>
</dbReference>
<dbReference type="SMART" id="SM00228">
    <property type="entry name" value="PDZ"/>
    <property type="match status" value="1"/>
</dbReference>
<dbReference type="PANTHER" id="PTHR43343:SF3">
    <property type="entry name" value="PROTEASE DO-LIKE 8, CHLOROPLASTIC"/>
    <property type="match status" value="1"/>
</dbReference>
<reference evidence="6 7" key="1">
    <citation type="submission" date="2021-06" db="EMBL/GenBank/DDBJ databases">
        <title>FDA dAtabase for Regulatory Grade micrObial Sequences (FDA-ARGOS): Supporting development and validation of Infectious Disease Dx tests.</title>
        <authorList>
            <person name="Sproer C."/>
            <person name="Gronow S."/>
            <person name="Severitt S."/>
            <person name="Schroder I."/>
            <person name="Tallon L."/>
            <person name="Sadzewicz L."/>
            <person name="Zhao X."/>
            <person name="Boylan J."/>
            <person name="Ott S."/>
            <person name="Bowen H."/>
            <person name="Vavikolanu K."/>
            <person name="Mehta A."/>
            <person name="Aluvathingal J."/>
            <person name="Nadendla S."/>
            <person name="Lowell S."/>
            <person name="Myers T."/>
            <person name="Yan Y."/>
        </authorList>
    </citation>
    <scope>NUCLEOTIDE SEQUENCE [LARGE SCALE GENOMIC DNA]</scope>
    <source>
        <strain evidence="6 7">FDAARGOS 1425</strain>
    </source>
</reference>